<organism evidence="6 7">
    <name type="scientific">Amycolatopsis dongchuanensis</name>
    <dbReference type="NCBI Taxonomy" id="1070866"/>
    <lineage>
        <taxon>Bacteria</taxon>
        <taxon>Bacillati</taxon>
        <taxon>Actinomycetota</taxon>
        <taxon>Actinomycetes</taxon>
        <taxon>Pseudonocardiales</taxon>
        <taxon>Pseudonocardiaceae</taxon>
        <taxon>Amycolatopsis</taxon>
    </lineage>
</organism>
<gene>
    <name evidence="6" type="ORF">GCM10023214_75550</name>
</gene>
<dbReference type="PANTHER" id="PTHR30055">
    <property type="entry name" value="HTH-TYPE TRANSCRIPTIONAL REGULATOR RUTR"/>
    <property type="match status" value="1"/>
</dbReference>
<dbReference type="SUPFAM" id="SSF48498">
    <property type="entry name" value="Tetracyclin repressor-like, C-terminal domain"/>
    <property type="match status" value="1"/>
</dbReference>
<protein>
    <submittedName>
        <fullName evidence="6">TetR/AcrR family transcriptional regulator</fullName>
    </submittedName>
</protein>
<sequence>MRVSLLTSSIGPVRRTDARRNRERILRVADEAFATGSEIVPLAEIARRVGLGRATVYRHFPDRAALGTAIASQHLGTIADLVRGDPPPYDSFRDLLELVLTEQAARRPLVRLFRELPPHCQRRYADALVATLTPAFRRAQEEGQLRADAEPADLLLVFEMLEAAVLTGAARGHSEDAIRRMITVVLDGFFGA</sequence>
<dbReference type="Pfam" id="PF00440">
    <property type="entry name" value="TetR_N"/>
    <property type="match status" value="1"/>
</dbReference>
<dbReference type="PANTHER" id="PTHR30055:SF234">
    <property type="entry name" value="HTH-TYPE TRANSCRIPTIONAL REGULATOR BETI"/>
    <property type="match status" value="1"/>
</dbReference>
<keyword evidence="7" id="KW-1185">Reference proteome</keyword>
<dbReference type="PROSITE" id="PS50977">
    <property type="entry name" value="HTH_TETR_2"/>
    <property type="match status" value="1"/>
</dbReference>
<name>A0ABP8VTE3_9PSEU</name>
<dbReference type="InterPro" id="IPR009057">
    <property type="entry name" value="Homeodomain-like_sf"/>
</dbReference>
<feature type="domain" description="HTH tetR-type" evidence="5">
    <location>
        <begin position="19"/>
        <end position="78"/>
    </location>
</feature>
<dbReference type="Proteomes" id="UP001500192">
    <property type="component" value="Unassembled WGS sequence"/>
</dbReference>
<dbReference type="InterPro" id="IPR001647">
    <property type="entry name" value="HTH_TetR"/>
</dbReference>
<evidence type="ECO:0000256" key="2">
    <source>
        <dbReference type="ARBA" id="ARBA00023125"/>
    </source>
</evidence>
<evidence type="ECO:0000256" key="1">
    <source>
        <dbReference type="ARBA" id="ARBA00023015"/>
    </source>
</evidence>
<keyword evidence="3" id="KW-0804">Transcription</keyword>
<evidence type="ECO:0000256" key="4">
    <source>
        <dbReference type="PROSITE-ProRule" id="PRU00335"/>
    </source>
</evidence>
<accession>A0ABP8VTE3</accession>
<keyword evidence="1" id="KW-0805">Transcription regulation</keyword>
<evidence type="ECO:0000256" key="3">
    <source>
        <dbReference type="ARBA" id="ARBA00023163"/>
    </source>
</evidence>
<dbReference type="EMBL" id="BAABIB010000168">
    <property type="protein sequence ID" value="GAA4669888.1"/>
    <property type="molecule type" value="Genomic_DNA"/>
</dbReference>
<dbReference type="InterPro" id="IPR050109">
    <property type="entry name" value="HTH-type_TetR-like_transc_reg"/>
</dbReference>
<evidence type="ECO:0000313" key="6">
    <source>
        <dbReference type="EMBL" id="GAA4669888.1"/>
    </source>
</evidence>
<dbReference type="SUPFAM" id="SSF46689">
    <property type="entry name" value="Homeodomain-like"/>
    <property type="match status" value="1"/>
</dbReference>
<evidence type="ECO:0000259" key="5">
    <source>
        <dbReference type="PROSITE" id="PS50977"/>
    </source>
</evidence>
<feature type="DNA-binding region" description="H-T-H motif" evidence="4">
    <location>
        <begin position="41"/>
        <end position="60"/>
    </location>
</feature>
<reference evidence="7" key="1">
    <citation type="journal article" date="2019" name="Int. J. Syst. Evol. Microbiol.">
        <title>The Global Catalogue of Microorganisms (GCM) 10K type strain sequencing project: providing services to taxonomists for standard genome sequencing and annotation.</title>
        <authorList>
            <consortium name="The Broad Institute Genomics Platform"/>
            <consortium name="The Broad Institute Genome Sequencing Center for Infectious Disease"/>
            <person name="Wu L."/>
            <person name="Ma J."/>
        </authorList>
    </citation>
    <scope>NUCLEOTIDE SEQUENCE [LARGE SCALE GENOMIC DNA]</scope>
    <source>
        <strain evidence="7">JCM 18054</strain>
    </source>
</reference>
<evidence type="ECO:0000313" key="7">
    <source>
        <dbReference type="Proteomes" id="UP001500192"/>
    </source>
</evidence>
<dbReference type="InterPro" id="IPR036271">
    <property type="entry name" value="Tet_transcr_reg_TetR-rel_C_sf"/>
</dbReference>
<proteinExistence type="predicted"/>
<keyword evidence="2 4" id="KW-0238">DNA-binding</keyword>
<comment type="caution">
    <text evidence="6">The sequence shown here is derived from an EMBL/GenBank/DDBJ whole genome shotgun (WGS) entry which is preliminary data.</text>
</comment>
<dbReference type="Gene3D" id="1.10.357.10">
    <property type="entry name" value="Tetracycline Repressor, domain 2"/>
    <property type="match status" value="1"/>
</dbReference>